<dbReference type="AlphaFoldDB" id="A0A7R6SXG4"/>
<dbReference type="EMBL" id="AP014546">
    <property type="protein sequence ID" value="BBB31486.1"/>
    <property type="molecule type" value="Genomic_DNA"/>
</dbReference>
<dbReference type="RefSeq" id="WP_201348553.1">
    <property type="nucleotide sequence ID" value="NZ_AP014546.1"/>
</dbReference>
<reference evidence="1 2" key="1">
    <citation type="journal article" date="2008" name="Int. J. Syst. Evol. Microbiol.">
        <title>Neptunomonas japonica sp. nov., an Osedax japonicus symbiont-like bacterium isolated from sediment adjacent to sperm whale carcasses off Kagoshima, Japan.</title>
        <authorList>
            <person name="Miyazaki M."/>
            <person name="Nogi Y."/>
            <person name="Fujiwara Y."/>
            <person name="Kawato M."/>
            <person name="Kubokawa K."/>
            <person name="Horikoshi K."/>
        </authorList>
    </citation>
    <scope>NUCLEOTIDE SEQUENCE [LARGE SCALE GENOMIC DNA]</scope>
    <source>
        <strain evidence="1 2">JAMM 1380</strain>
    </source>
</reference>
<keyword evidence="2" id="KW-1185">Reference proteome</keyword>
<sequence length="529" mass="60495">MDLRKALAVLSKSSPNAVTTAGEIIDPELRAIKNYLYVETEIEVVFKQELNDIQENDVIFLCGSSGDGKSEILTRYSEKHEKLVDFHLDATHSFDPSHTAIDTLNDRFTKQKTSRRPLVIGINIGMLANFEREGADEHCTVKAAIKQFLNTQESSDRFTFLDFEAFPKFKIEGTEVSSAFFNALLDRVVRDDQGNKFRDCFNQALALNQDKKLIANVLLLRDRSVQKVVVELLLNARIRQDQFVTARMLLDFIYCILTGSGYLFDNLFKGGDNELLKAMVAFDPSVIRNRDIDRFILNRTLDIEDTEYQLFIDEIEAKYSVIGTLQASSAIRLFYLLKQTGIEHNYHKKFKSSFHEKGELLYREIWALHRNYAGDKEDKIKLRRFYDDVVFAAIELYANRNAPYLSKDEFYLSSHGSCDLASEIELSVNHEAIEGAACKDIHAFYLHFSVNDKKLEPLPVNVNLLTLMLDVVEGYRPNKHDKNSVVLLDELVSHITSLVSNTEVLYLYRDGQRVKVKAHTDGDIRVSGL</sequence>
<protein>
    <submittedName>
        <fullName evidence="1">DNA phosphorothioation-dependent restriction protein DptF</fullName>
    </submittedName>
</protein>
<name>A0A7R6SXG4_9GAMM</name>
<dbReference type="Proteomes" id="UP000595332">
    <property type="component" value="Chromosome"/>
</dbReference>
<dbReference type="KEGG" id="njp:NEJAP_3548"/>
<gene>
    <name evidence="1" type="primary">dptF</name>
    <name evidence="1" type="ORF">NEJAP_3548</name>
</gene>
<organism evidence="1 2">
    <name type="scientific">Neptunomonas japonica JAMM 1380</name>
    <dbReference type="NCBI Taxonomy" id="1441457"/>
    <lineage>
        <taxon>Bacteria</taxon>
        <taxon>Pseudomonadati</taxon>
        <taxon>Pseudomonadota</taxon>
        <taxon>Gammaproteobacteria</taxon>
        <taxon>Oceanospirillales</taxon>
        <taxon>Oceanospirillaceae</taxon>
        <taxon>Neptunomonas</taxon>
    </lineage>
</organism>
<dbReference type="NCBIfam" id="TIGR03238">
    <property type="entry name" value="dnd_assoc_3"/>
    <property type="match status" value="1"/>
</dbReference>
<dbReference type="InterPro" id="IPR017647">
    <property type="entry name" value="Dnd_assoc_3"/>
</dbReference>
<accession>A0A7R6SXG4</accession>
<dbReference type="REBASE" id="480942">
    <property type="entry name" value="Nja1380DptFP"/>
</dbReference>
<proteinExistence type="predicted"/>
<evidence type="ECO:0000313" key="2">
    <source>
        <dbReference type="Proteomes" id="UP000595332"/>
    </source>
</evidence>
<evidence type="ECO:0000313" key="1">
    <source>
        <dbReference type="EMBL" id="BBB31486.1"/>
    </source>
</evidence>